<sequence>MAGAGVEPATYRFSGGRSYQLSYPAAAVLTGFEPAASTLTGWRALQTAPQDLAVLLCAG</sequence>
<keyword evidence="2" id="KW-1185">Reference proteome</keyword>
<dbReference type="AlphaFoldDB" id="A0A9W4GRY4"/>
<protein>
    <submittedName>
        <fullName evidence="1">Uncharacterized protein</fullName>
    </submittedName>
</protein>
<accession>A0A9W4GRY4</accession>
<evidence type="ECO:0000313" key="2">
    <source>
        <dbReference type="Proteomes" id="UP001152519"/>
    </source>
</evidence>
<proteinExistence type="predicted"/>
<gene>
    <name evidence="1" type="ORF">SCOCK_30006</name>
</gene>
<name>A0A9W4GRY4_9ACTN</name>
<dbReference type="Proteomes" id="UP001152519">
    <property type="component" value="Unassembled WGS sequence"/>
</dbReference>
<dbReference type="EMBL" id="CAJSLV010000059">
    <property type="protein sequence ID" value="CAG6394773.1"/>
    <property type="molecule type" value="Genomic_DNA"/>
</dbReference>
<evidence type="ECO:0000313" key="1">
    <source>
        <dbReference type="EMBL" id="CAG6394773.1"/>
    </source>
</evidence>
<comment type="caution">
    <text evidence="1">The sequence shown here is derived from an EMBL/GenBank/DDBJ whole genome shotgun (WGS) entry which is preliminary data.</text>
</comment>
<reference evidence="1" key="1">
    <citation type="submission" date="2021-05" db="EMBL/GenBank/DDBJ databases">
        <authorList>
            <person name="Arsene-Ploetze F."/>
        </authorList>
    </citation>
    <scope>NUCLEOTIDE SEQUENCE</scope>
    <source>
        <strain evidence="1">DSM 42138</strain>
    </source>
</reference>
<organism evidence="1 2">
    <name type="scientific">Actinacidiphila cocklensis</name>
    <dbReference type="NCBI Taxonomy" id="887465"/>
    <lineage>
        <taxon>Bacteria</taxon>
        <taxon>Bacillati</taxon>
        <taxon>Actinomycetota</taxon>
        <taxon>Actinomycetes</taxon>
        <taxon>Kitasatosporales</taxon>
        <taxon>Streptomycetaceae</taxon>
        <taxon>Actinacidiphila</taxon>
    </lineage>
</organism>